<evidence type="ECO:0000256" key="2">
    <source>
        <dbReference type="ARBA" id="ARBA00006347"/>
    </source>
</evidence>
<dbReference type="Pfam" id="PF07749">
    <property type="entry name" value="ERp29"/>
    <property type="match status" value="2"/>
</dbReference>
<dbReference type="InterPro" id="IPR017937">
    <property type="entry name" value="Thioredoxin_CS"/>
</dbReference>
<dbReference type="InterPro" id="IPR036356">
    <property type="entry name" value="ERp29_C_sf"/>
</dbReference>
<dbReference type="InterPro" id="IPR011679">
    <property type="entry name" value="ERp29_C"/>
</dbReference>
<evidence type="ECO:0000256" key="4">
    <source>
        <dbReference type="ARBA" id="ARBA00022729"/>
    </source>
</evidence>
<evidence type="ECO:0000256" key="10">
    <source>
        <dbReference type="RuleBase" id="RU004208"/>
    </source>
</evidence>
<accession>A0AAQ3US44</accession>
<keyword evidence="14" id="KW-1185">Reference proteome</keyword>
<evidence type="ECO:0000256" key="8">
    <source>
        <dbReference type="ARBA" id="ARBA00023284"/>
    </source>
</evidence>
<dbReference type="Gene3D" id="3.40.30.10">
    <property type="entry name" value="Glutaredoxin"/>
    <property type="match status" value="4"/>
</dbReference>
<feature type="domain" description="Thioredoxin" evidence="12">
    <location>
        <begin position="14"/>
        <end position="138"/>
    </location>
</feature>
<dbReference type="FunFam" id="3.40.30.10:FF:000032">
    <property type="entry name" value="Protein disulfide-isomerase A6 homolog"/>
    <property type="match status" value="3"/>
</dbReference>
<dbReference type="SUPFAM" id="SSF52833">
    <property type="entry name" value="Thioredoxin-like"/>
    <property type="match status" value="4"/>
</dbReference>
<evidence type="ECO:0000259" key="12">
    <source>
        <dbReference type="PROSITE" id="PS51352"/>
    </source>
</evidence>
<dbReference type="InterPro" id="IPR005788">
    <property type="entry name" value="PDI_thioredoxin-like_dom"/>
</dbReference>
<dbReference type="AlphaFoldDB" id="A0AAQ3US44"/>
<dbReference type="CDD" id="cd00238">
    <property type="entry name" value="ERp29c"/>
    <property type="match status" value="2"/>
</dbReference>
<dbReference type="EMBL" id="CP144754">
    <property type="protein sequence ID" value="WVZ96559.1"/>
    <property type="molecule type" value="Genomic_DNA"/>
</dbReference>
<dbReference type="GO" id="GO:0005783">
    <property type="term" value="C:endoplasmic reticulum"/>
    <property type="evidence" value="ECO:0007669"/>
    <property type="project" value="InterPro"/>
</dbReference>
<dbReference type="SUPFAM" id="SSF47933">
    <property type="entry name" value="ERP29 C domain-like"/>
    <property type="match status" value="2"/>
</dbReference>
<sequence length="729" mass="79257">MAAPQISRRALSLLLLLAAAAAVVSPAAADDVVALTEADFEKEVGQDRAALVEFYAPWCGHCKKLAPEYEKLGASFKKAKSVLIAKVDCDEHKSVCSKYGVSGYPTIQWFPKGSLEPKKYEGQRSAEALAEFVNSEAGTNVKIAAVPSSVVVLTPETFDSIVLDETKDVLVEFYAPWLVYEKLASVFKQDEGVVIANLDADKHTDLAGKYGVSGFPTLKFFPKGNKAGEDYDGGRDLDDFVKFINEKCGTSRDSKGQLTSEAGLVASLNPLVKEFLDAAADKRKEVLAKIEEDAAKLSGSAAKHGKTYVTVAKKIMDKGSDYTKKETERLQRMLEKYNIIGYLNGLSSSVPIFRSSSQIASRTMAPPQISSRALSLLLLLAAAAAVVSPAAADDVVALTEADFEKEVGQDRAALVEFYAPWCGHCKKLAPEYEKLGASFKKAKSVLIAKVDCDEHKSLCSKYGVSGYPTIQWFPKGSLEPKKYEGQRSVEALAEFVNSEAGTNVKIAAVPSSVVVLTPETFDSIVLDETKDVLVEFYAPWCGHCKHLAPVYEKLASVFKQDEGVVIANLDADKHTALAEKYGVSGFPTLKFFPKGNKAGEDYDGGRDLDDFVKFINEKCGTSRNSKGQLTSEAGLVTSLNPLVKEFRDAADDKRKETLAKIEEDVAKLSGSAAKHGKIYVTVAKKIMDKGSDYTKKEAERLQRMLEKSISPSKADEFIIKKNIISTFSS</sequence>
<name>A0AAQ3US44_PASNO</name>
<dbReference type="PRINTS" id="PR00421">
    <property type="entry name" value="THIOREDOXIN"/>
</dbReference>
<feature type="signal peptide" evidence="11">
    <location>
        <begin position="1"/>
        <end position="29"/>
    </location>
</feature>
<dbReference type="GO" id="GO:0003756">
    <property type="term" value="F:protein disulfide isomerase activity"/>
    <property type="evidence" value="ECO:0007669"/>
    <property type="project" value="UniProtKB-EC"/>
</dbReference>
<dbReference type="InterPro" id="IPR051063">
    <property type="entry name" value="PDI"/>
</dbReference>
<dbReference type="InterPro" id="IPR036249">
    <property type="entry name" value="Thioredoxin-like_sf"/>
</dbReference>
<dbReference type="NCBIfam" id="TIGR01126">
    <property type="entry name" value="pdi_dom"/>
    <property type="match status" value="3"/>
</dbReference>
<organism evidence="13 14">
    <name type="scientific">Paspalum notatum var. saurae</name>
    <dbReference type="NCBI Taxonomy" id="547442"/>
    <lineage>
        <taxon>Eukaryota</taxon>
        <taxon>Viridiplantae</taxon>
        <taxon>Streptophyta</taxon>
        <taxon>Embryophyta</taxon>
        <taxon>Tracheophyta</taxon>
        <taxon>Spermatophyta</taxon>
        <taxon>Magnoliopsida</taxon>
        <taxon>Liliopsida</taxon>
        <taxon>Poales</taxon>
        <taxon>Poaceae</taxon>
        <taxon>PACMAD clade</taxon>
        <taxon>Panicoideae</taxon>
        <taxon>Andropogonodae</taxon>
        <taxon>Paspaleae</taxon>
        <taxon>Paspalinae</taxon>
        <taxon>Paspalum</taxon>
    </lineage>
</organism>
<evidence type="ECO:0000256" key="6">
    <source>
        <dbReference type="ARBA" id="ARBA00023157"/>
    </source>
</evidence>
<feature type="domain" description="Thioredoxin" evidence="12">
    <location>
        <begin position="502"/>
        <end position="620"/>
    </location>
</feature>
<dbReference type="EC" id="5.3.4.1" evidence="3"/>
<gene>
    <name evidence="13" type="ORF">U9M48_042184</name>
</gene>
<dbReference type="PROSITE" id="PS51352">
    <property type="entry name" value="THIOREDOXIN_2"/>
    <property type="match status" value="3"/>
</dbReference>
<comment type="similarity">
    <text evidence="2 10">Belongs to the protein disulfide isomerase family.</text>
</comment>
<dbReference type="GO" id="GO:0006457">
    <property type="term" value="P:protein folding"/>
    <property type="evidence" value="ECO:0007669"/>
    <property type="project" value="TreeGrafter"/>
</dbReference>
<keyword evidence="7" id="KW-0413">Isomerase</keyword>
<evidence type="ECO:0000313" key="14">
    <source>
        <dbReference type="Proteomes" id="UP001341281"/>
    </source>
</evidence>
<feature type="chain" id="PRO_5042860512" description="protein disulfide-isomerase" evidence="11">
    <location>
        <begin position="30"/>
        <end position="729"/>
    </location>
</feature>
<reference evidence="13 14" key="1">
    <citation type="submission" date="2024-02" db="EMBL/GenBank/DDBJ databases">
        <title>High-quality chromosome-scale genome assembly of Pensacola bahiagrass (Paspalum notatum Flugge var. saurae).</title>
        <authorList>
            <person name="Vega J.M."/>
            <person name="Podio M."/>
            <person name="Orjuela J."/>
            <person name="Siena L.A."/>
            <person name="Pessino S.C."/>
            <person name="Combes M.C."/>
            <person name="Mariac C."/>
            <person name="Albertini E."/>
            <person name="Pupilli F."/>
            <person name="Ortiz J.P.A."/>
            <person name="Leblanc O."/>
        </authorList>
    </citation>
    <scope>NUCLEOTIDE SEQUENCE [LARGE SCALE GENOMIC DNA]</scope>
    <source>
        <strain evidence="13">R1</strain>
        <tissue evidence="13">Leaf</tissue>
    </source>
</reference>
<dbReference type="PANTHER" id="PTHR45672">
    <property type="entry name" value="PROTEIN DISULFIDE-ISOMERASE C17H9.14C-RELATED"/>
    <property type="match status" value="1"/>
</dbReference>
<dbReference type="Pfam" id="PF00085">
    <property type="entry name" value="Thioredoxin"/>
    <property type="match status" value="4"/>
</dbReference>
<keyword evidence="6" id="KW-1015">Disulfide bond</keyword>
<dbReference type="InterPro" id="IPR013766">
    <property type="entry name" value="Thioredoxin_domain"/>
</dbReference>
<comment type="function">
    <text evidence="9">Acts as a protein-folding catalyst that interacts with nascent polypeptides to catalyze the formation, isomerization, and reduction or oxidation of disulfide bonds. May play a role in storage protein biogenesis.</text>
</comment>
<evidence type="ECO:0000256" key="3">
    <source>
        <dbReference type="ARBA" id="ARBA00012723"/>
    </source>
</evidence>
<dbReference type="PANTHER" id="PTHR45672:SF11">
    <property type="entry name" value="PROTEIN DISULFIDE-ISOMERASE C17H9.14C"/>
    <property type="match status" value="1"/>
</dbReference>
<evidence type="ECO:0000256" key="11">
    <source>
        <dbReference type="SAM" id="SignalP"/>
    </source>
</evidence>
<feature type="domain" description="Thioredoxin" evidence="12">
    <location>
        <begin position="377"/>
        <end position="501"/>
    </location>
</feature>
<keyword evidence="5" id="KW-0677">Repeat</keyword>
<dbReference type="Proteomes" id="UP001341281">
    <property type="component" value="Chromosome 10"/>
</dbReference>
<evidence type="ECO:0000313" key="13">
    <source>
        <dbReference type="EMBL" id="WVZ96559.1"/>
    </source>
</evidence>
<evidence type="ECO:0000256" key="5">
    <source>
        <dbReference type="ARBA" id="ARBA00022737"/>
    </source>
</evidence>
<comment type="catalytic activity">
    <reaction evidence="1">
        <text>Catalyzes the rearrangement of -S-S- bonds in proteins.</text>
        <dbReference type="EC" id="5.3.4.1"/>
    </reaction>
</comment>
<keyword evidence="4 11" id="KW-0732">Signal</keyword>
<dbReference type="Gene3D" id="1.20.1150.12">
    <property type="entry name" value="Endoplasmic reticulum resident protein 29, C-terminal domain"/>
    <property type="match status" value="2"/>
</dbReference>
<protein>
    <recommendedName>
        <fullName evidence="3">protein disulfide-isomerase</fullName>
        <ecNumber evidence="3">5.3.4.1</ecNumber>
    </recommendedName>
</protein>
<evidence type="ECO:0000256" key="7">
    <source>
        <dbReference type="ARBA" id="ARBA00023235"/>
    </source>
</evidence>
<dbReference type="PROSITE" id="PS00194">
    <property type="entry name" value="THIOREDOXIN_1"/>
    <property type="match status" value="3"/>
</dbReference>
<dbReference type="CDD" id="cd02998">
    <property type="entry name" value="PDI_a_ERp38"/>
    <property type="match status" value="4"/>
</dbReference>
<keyword evidence="8" id="KW-0676">Redox-active center</keyword>
<proteinExistence type="inferred from homology"/>
<evidence type="ECO:0000256" key="1">
    <source>
        <dbReference type="ARBA" id="ARBA00001182"/>
    </source>
</evidence>
<evidence type="ECO:0000256" key="9">
    <source>
        <dbReference type="ARBA" id="ARBA00060135"/>
    </source>
</evidence>